<feature type="non-terminal residue" evidence="2">
    <location>
        <position position="101"/>
    </location>
</feature>
<sequence length="101" mass="11001">MAAKRIRMGSARGGKEERIGSMLNGSVKGDEEEDWTILNGSVKGDEEGEWTYTGGKGGTERESPSAGNRGMVRPPHRKPATVGTRVLEAVLPHLEEWVDRP</sequence>
<protein>
    <submittedName>
        <fullName evidence="2">Uncharacterized protein</fullName>
    </submittedName>
</protein>
<dbReference type="AlphaFoldDB" id="E9JA42"/>
<organism>
    <name type="scientific">Solenopsis invicta</name>
    <name type="common">Red imported fire ant</name>
    <name type="synonym">Solenopsis wagneri</name>
    <dbReference type="NCBI Taxonomy" id="13686"/>
    <lineage>
        <taxon>Eukaryota</taxon>
        <taxon>Metazoa</taxon>
        <taxon>Ecdysozoa</taxon>
        <taxon>Arthropoda</taxon>
        <taxon>Hexapoda</taxon>
        <taxon>Insecta</taxon>
        <taxon>Pterygota</taxon>
        <taxon>Neoptera</taxon>
        <taxon>Endopterygota</taxon>
        <taxon>Hymenoptera</taxon>
        <taxon>Apocrita</taxon>
        <taxon>Aculeata</taxon>
        <taxon>Formicoidea</taxon>
        <taxon>Formicidae</taxon>
        <taxon>Myrmicinae</taxon>
        <taxon>Solenopsis</taxon>
    </lineage>
</organism>
<name>E9JA42_SOLIN</name>
<dbReference type="HOGENOM" id="CLU_2295117_0_0_1"/>
<accession>E9JA42</accession>
<feature type="region of interest" description="Disordered" evidence="1">
    <location>
        <begin position="1"/>
        <end position="80"/>
    </location>
</feature>
<proteinExistence type="predicted"/>
<gene>
    <name evidence="2" type="ORF">SINV_06808</name>
</gene>
<dbReference type="EMBL" id="GL769764">
    <property type="protein sequence ID" value="EFZ10312.1"/>
    <property type="molecule type" value="Genomic_DNA"/>
</dbReference>
<evidence type="ECO:0000313" key="2">
    <source>
        <dbReference type="EMBL" id="EFZ10312.1"/>
    </source>
</evidence>
<reference evidence="2" key="1">
    <citation type="journal article" date="2011" name="Proc. Natl. Acad. Sci. U.S.A.">
        <title>The genome of the fire ant Solenopsis invicta.</title>
        <authorList>
            <person name="Wurm Y."/>
            <person name="Wang J."/>
            <person name="Riba-Grognuz O."/>
            <person name="Corona M."/>
            <person name="Nygaard S."/>
            <person name="Hunt B.G."/>
            <person name="Ingram K.K."/>
            <person name="Falquet L."/>
            <person name="Nipitwattanaphon M."/>
            <person name="Gotzek D."/>
            <person name="Dijkstra M.B."/>
            <person name="Oettler J."/>
            <person name="Comtesse F."/>
            <person name="Shih C.J."/>
            <person name="Wu W.J."/>
            <person name="Yang C.C."/>
            <person name="Thomas J."/>
            <person name="Beaudoing E."/>
            <person name="Pradervand S."/>
            <person name="Flegel V."/>
            <person name="Cook E.D."/>
            <person name="Fabbretti R."/>
            <person name="Stockinger H."/>
            <person name="Long L."/>
            <person name="Farmerie W.G."/>
            <person name="Oakey J."/>
            <person name="Boomsma J.J."/>
            <person name="Pamilo P."/>
            <person name="Yi S.V."/>
            <person name="Heinze J."/>
            <person name="Goodisman M.A."/>
            <person name="Farinelli L."/>
            <person name="Harshman K."/>
            <person name="Hulo N."/>
            <person name="Cerutti L."/>
            <person name="Xenarios I."/>
            <person name="Shoemaker D."/>
            <person name="Keller L."/>
        </authorList>
    </citation>
    <scope>NUCLEOTIDE SEQUENCE [LARGE SCALE GENOMIC DNA]</scope>
</reference>
<evidence type="ECO:0000256" key="1">
    <source>
        <dbReference type="SAM" id="MobiDB-lite"/>
    </source>
</evidence>